<gene>
    <name evidence="4" type="primary">guaB_3</name>
    <name evidence="4" type="ORF">Psch_03661</name>
</gene>
<comment type="caution">
    <text evidence="4">The sequence shown here is derived from an EMBL/GenBank/DDBJ whole genome shotgun (WGS) entry which is preliminary data.</text>
</comment>
<keyword evidence="1" id="KW-0677">Repeat</keyword>
<dbReference type="GO" id="GO:0003938">
    <property type="term" value="F:IMP dehydrogenase activity"/>
    <property type="evidence" value="ECO:0007669"/>
    <property type="project" value="UniProtKB-EC"/>
</dbReference>
<accession>A0A4Y7R7G5</accession>
<evidence type="ECO:0000313" key="4">
    <source>
        <dbReference type="EMBL" id="TEB04898.1"/>
    </source>
</evidence>
<dbReference type="Proteomes" id="UP000298324">
    <property type="component" value="Unassembled WGS sequence"/>
</dbReference>
<feature type="domain" description="CBS" evidence="3">
    <location>
        <begin position="81"/>
        <end position="140"/>
    </location>
</feature>
<dbReference type="InterPro" id="IPR051462">
    <property type="entry name" value="CBS_domain-containing"/>
</dbReference>
<dbReference type="InterPro" id="IPR045865">
    <property type="entry name" value="ACT-like_dom_sf"/>
</dbReference>
<proteinExistence type="predicted"/>
<dbReference type="Pfam" id="PF00571">
    <property type="entry name" value="CBS"/>
    <property type="match status" value="2"/>
</dbReference>
<dbReference type="EC" id="1.1.1.205" evidence="4"/>
<reference evidence="4 5" key="1">
    <citation type="journal article" date="2018" name="Environ. Microbiol.">
        <title>Novel energy conservation strategies and behaviour of Pelotomaculum schinkii driving syntrophic propionate catabolism.</title>
        <authorList>
            <person name="Hidalgo-Ahumada C.A.P."/>
            <person name="Nobu M.K."/>
            <person name="Narihiro T."/>
            <person name="Tamaki H."/>
            <person name="Liu W.T."/>
            <person name="Kamagata Y."/>
            <person name="Stams A.J.M."/>
            <person name="Imachi H."/>
            <person name="Sousa D.Z."/>
        </authorList>
    </citation>
    <scope>NUCLEOTIDE SEQUENCE [LARGE SCALE GENOMIC DNA]</scope>
    <source>
        <strain evidence="4 5">HH</strain>
    </source>
</reference>
<dbReference type="PROSITE" id="PS51371">
    <property type="entry name" value="CBS"/>
    <property type="match status" value="2"/>
</dbReference>
<dbReference type="SUPFAM" id="SSF54631">
    <property type="entry name" value="CBS-domain pair"/>
    <property type="match status" value="1"/>
</dbReference>
<keyword evidence="5" id="KW-1185">Reference proteome</keyword>
<evidence type="ECO:0000259" key="3">
    <source>
        <dbReference type="PROSITE" id="PS51371"/>
    </source>
</evidence>
<protein>
    <submittedName>
        <fullName evidence="4">Inosine-5'-monophosphate dehydrogenase</fullName>
        <ecNumber evidence="4">1.1.1.205</ecNumber>
    </submittedName>
</protein>
<dbReference type="CDD" id="cd04584">
    <property type="entry name" value="CBS_pair_AcuB_like"/>
    <property type="match status" value="1"/>
</dbReference>
<sequence length="210" mass="23190">MFVKNYMTRMPVTISKKMTVFDALAIMKKHKIRQLPVVSGEKLEGLVTEKDLLTVSPSPATSLSIFELNELLAKMTVAEIMVKSPITVQPNTTLEEAALLMREHKIGSVPVLEKDKLVGIITVTDIFDALIRFFGYGKAGTRLLLEAQDRVGLLADITQVVKDFGLLIKASIVVYKDNENVEIMLRLGTIDPGPLVAALQEKGYKVTFEG</sequence>
<keyword evidence="2" id="KW-0129">CBS domain</keyword>
<keyword evidence="4" id="KW-0560">Oxidoreductase</keyword>
<dbReference type="InterPro" id="IPR046342">
    <property type="entry name" value="CBS_dom_sf"/>
</dbReference>
<dbReference type="Gene3D" id="3.10.580.10">
    <property type="entry name" value="CBS-domain"/>
    <property type="match status" value="1"/>
</dbReference>
<dbReference type="EMBL" id="QFGA01000003">
    <property type="protein sequence ID" value="TEB04898.1"/>
    <property type="molecule type" value="Genomic_DNA"/>
</dbReference>
<evidence type="ECO:0000256" key="1">
    <source>
        <dbReference type="ARBA" id="ARBA00022737"/>
    </source>
</evidence>
<evidence type="ECO:0000313" key="5">
    <source>
        <dbReference type="Proteomes" id="UP000298324"/>
    </source>
</evidence>
<dbReference type="InterPro" id="IPR000644">
    <property type="entry name" value="CBS_dom"/>
</dbReference>
<feature type="domain" description="CBS" evidence="3">
    <location>
        <begin position="7"/>
        <end position="62"/>
    </location>
</feature>
<evidence type="ECO:0000256" key="2">
    <source>
        <dbReference type="PROSITE-ProRule" id="PRU00703"/>
    </source>
</evidence>
<dbReference type="RefSeq" id="WP_190259187.1">
    <property type="nucleotide sequence ID" value="NZ_QFGA01000003.1"/>
</dbReference>
<dbReference type="AlphaFoldDB" id="A0A4Y7R7G5"/>
<dbReference type="PANTHER" id="PTHR48108:SF34">
    <property type="entry name" value="CBS DOMAIN-CONTAINING PROTEIN YHCV"/>
    <property type="match status" value="1"/>
</dbReference>
<dbReference type="SUPFAM" id="SSF55021">
    <property type="entry name" value="ACT-like"/>
    <property type="match status" value="1"/>
</dbReference>
<name>A0A4Y7R7G5_9FIRM</name>
<organism evidence="4 5">
    <name type="scientific">Pelotomaculum schinkii</name>
    <dbReference type="NCBI Taxonomy" id="78350"/>
    <lineage>
        <taxon>Bacteria</taxon>
        <taxon>Bacillati</taxon>
        <taxon>Bacillota</taxon>
        <taxon>Clostridia</taxon>
        <taxon>Eubacteriales</taxon>
        <taxon>Desulfotomaculaceae</taxon>
        <taxon>Pelotomaculum</taxon>
    </lineage>
</organism>
<dbReference type="PANTHER" id="PTHR48108">
    <property type="entry name" value="CBS DOMAIN-CONTAINING PROTEIN CBSX2, CHLOROPLASTIC"/>
    <property type="match status" value="1"/>
</dbReference>
<dbReference type="SMART" id="SM00116">
    <property type="entry name" value="CBS"/>
    <property type="match status" value="2"/>
</dbReference>